<comment type="caution">
    <text evidence="2">The sequence shown here is derived from an EMBL/GenBank/DDBJ whole genome shotgun (WGS) entry which is preliminary data.</text>
</comment>
<sequence>MEPYPNNPGQGMPQYPQEWQGSDLEGTVAPTSDSYIGQVISDYPYPQSEGMKPDTSFRDTLRDIEHTFYKTFPAAAAHAAQSNQSWGVFEDGECSQDRVMYFYPSSGTTLDCSAPNSLSSGPAVFASAPSGRARAASDVDMNSSIYGALQWYPATQPSSSLTPAVHQGHPSAPVCPDFIALLVFLLRRGLMLISG</sequence>
<gene>
    <name evidence="2" type="ORF">H1R20_g5594</name>
</gene>
<dbReference type="AlphaFoldDB" id="A0A9W8J900"/>
<dbReference type="Proteomes" id="UP001140091">
    <property type="component" value="Unassembled WGS sequence"/>
</dbReference>
<evidence type="ECO:0000313" key="3">
    <source>
        <dbReference type="Proteomes" id="UP001140091"/>
    </source>
</evidence>
<keyword evidence="3" id="KW-1185">Reference proteome</keyword>
<feature type="region of interest" description="Disordered" evidence="1">
    <location>
        <begin position="1"/>
        <end position="30"/>
    </location>
</feature>
<evidence type="ECO:0000256" key="1">
    <source>
        <dbReference type="SAM" id="MobiDB-lite"/>
    </source>
</evidence>
<reference evidence="2" key="1">
    <citation type="submission" date="2022-06" db="EMBL/GenBank/DDBJ databases">
        <title>Genome Sequence of Candolleomyces eurysporus.</title>
        <authorList>
            <person name="Buettner E."/>
        </authorList>
    </citation>
    <scope>NUCLEOTIDE SEQUENCE</scope>
    <source>
        <strain evidence="2">VTCC 930004</strain>
    </source>
</reference>
<accession>A0A9W8J900</accession>
<dbReference type="OrthoDB" id="10391460at2759"/>
<organism evidence="2 3">
    <name type="scientific">Candolleomyces eurysporus</name>
    <dbReference type="NCBI Taxonomy" id="2828524"/>
    <lineage>
        <taxon>Eukaryota</taxon>
        <taxon>Fungi</taxon>
        <taxon>Dikarya</taxon>
        <taxon>Basidiomycota</taxon>
        <taxon>Agaricomycotina</taxon>
        <taxon>Agaricomycetes</taxon>
        <taxon>Agaricomycetidae</taxon>
        <taxon>Agaricales</taxon>
        <taxon>Agaricineae</taxon>
        <taxon>Psathyrellaceae</taxon>
        <taxon>Candolleomyces</taxon>
    </lineage>
</organism>
<protein>
    <submittedName>
        <fullName evidence="2">Uncharacterized protein</fullName>
    </submittedName>
</protein>
<name>A0A9W8J900_9AGAR</name>
<feature type="non-terminal residue" evidence="2">
    <location>
        <position position="1"/>
    </location>
</feature>
<proteinExistence type="predicted"/>
<dbReference type="EMBL" id="JANBPK010000807">
    <property type="protein sequence ID" value="KAJ2931451.1"/>
    <property type="molecule type" value="Genomic_DNA"/>
</dbReference>
<evidence type="ECO:0000313" key="2">
    <source>
        <dbReference type="EMBL" id="KAJ2931451.1"/>
    </source>
</evidence>